<keyword evidence="1" id="KW-0812">Transmembrane</keyword>
<dbReference type="Proteomes" id="UP000766550">
    <property type="component" value="Unassembled WGS sequence"/>
</dbReference>
<reference evidence="2 3" key="1">
    <citation type="submission" date="2021-06" db="EMBL/GenBank/DDBJ databases">
        <title>New haloarchaea isolates fom saline soil.</title>
        <authorList>
            <person name="Duran-Viseras A."/>
            <person name="Sanchez-Porro C.S."/>
            <person name="Ventosa A."/>
        </authorList>
    </citation>
    <scope>NUCLEOTIDE SEQUENCE [LARGE SCALE GENOMIC DNA]</scope>
    <source>
        <strain evidence="2 3">JCM 183640</strain>
    </source>
</reference>
<protein>
    <submittedName>
        <fullName evidence="2">Uncharacterized protein</fullName>
    </submittedName>
</protein>
<dbReference type="RefSeq" id="WP_162317726.1">
    <property type="nucleotide sequence ID" value="NZ_JAHQXF010000002.1"/>
</dbReference>
<comment type="caution">
    <text evidence="2">The sequence shown here is derived from an EMBL/GenBank/DDBJ whole genome shotgun (WGS) entry which is preliminary data.</text>
</comment>
<name>A0A8J7Y5X8_9EURY</name>
<evidence type="ECO:0000256" key="1">
    <source>
        <dbReference type="SAM" id="Phobius"/>
    </source>
</evidence>
<dbReference type="EMBL" id="JAHQXF010000002">
    <property type="protein sequence ID" value="MBV0924872.1"/>
    <property type="molecule type" value="Genomic_DNA"/>
</dbReference>
<keyword evidence="3" id="KW-1185">Reference proteome</keyword>
<keyword evidence="1" id="KW-0472">Membrane</keyword>
<gene>
    <name evidence="2" type="ORF">KTS45_11750</name>
</gene>
<evidence type="ECO:0000313" key="2">
    <source>
        <dbReference type="EMBL" id="MBV0924872.1"/>
    </source>
</evidence>
<evidence type="ECO:0000313" key="3">
    <source>
        <dbReference type="Proteomes" id="UP000766550"/>
    </source>
</evidence>
<organism evidence="2 3">
    <name type="scientific">Haloarcula limicola</name>
    <dbReference type="NCBI Taxonomy" id="1429915"/>
    <lineage>
        <taxon>Archaea</taxon>
        <taxon>Methanobacteriati</taxon>
        <taxon>Methanobacteriota</taxon>
        <taxon>Stenosarchaea group</taxon>
        <taxon>Halobacteria</taxon>
        <taxon>Halobacteriales</taxon>
        <taxon>Haloarculaceae</taxon>
        <taxon>Haloarcula</taxon>
    </lineage>
</organism>
<sequence>MSVLSIAVFGIVAIGLRIPWGPIAALVCIPLLIGGPVELARHSDYLDTQISPHSNRDPNETGETPD</sequence>
<dbReference type="AlphaFoldDB" id="A0A8J7Y5X8"/>
<accession>A0A8J7Y5X8</accession>
<proteinExistence type="predicted"/>
<keyword evidence="1" id="KW-1133">Transmembrane helix</keyword>
<feature type="transmembrane region" description="Helical" evidence="1">
    <location>
        <begin position="6"/>
        <end position="33"/>
    </location>
</feature>